<feature type="chain" id="PRO_5022816776" description="RNA polymerase Rpb1 repeat domain protein" evidence="2">
    <location>
        <begin position="21"/>
        <end position="305"/>
    </location>
</feature>
<evidence type="ECO:0000313" key="3">
    <source>
        <dbReference type="EMBL" id="TWU74902.1"/>
    </source>
</evidence>
<keyword evidence="2" id="KW-0732">Signal</keyword>
<evidence type="ECO:0000313" key="4">
    <source>
        <dbReference type="Proteomes" id="UP000317257"/>
    </source>
</evidence>
<dbReference type="AlphaFoldDB" id="A0A5C6GAY0"/>
<proteinExistence type="predicted"/>
<feature type="compositionally biased region" description="Low complexity" evidence="1">
    <location>
        <begin position="227"/>
        <end position="239"/>
    </location>
</feature>
<feature type="region of interest" description="Disordered" evidence="1">
    <location>
        <begin position="202"/>
        <end position="239"/>
    </location>
</feature>
<organism evidence="3 4">
    <name type="scientific">Metarhizium rileyi (strain RCEF 4871)</name>
    <name type="common">Nomuraea rileyi</name>
    <dbReference type="NCBI Taxonomy" id="1649241"/>
    <lineage>
        <taxon>Eukaryota</taxon>
        <taxon>Fungi</taxon>
        <taxon>Dikarya</taxon>
        <taxon>Ascomycota</taxon>
        <taxon>Pezizomycotina</taxon>
        <taxon>Sordariomycetes</taxon>
        <taxon>Hypocreomycetidae</taxon>
        <taxon>Hypocreales</taxon>
        <taxon>Clavicipitaceae</taxon>
        <taxon>Metarhizium</taxon>
    </lineage>
</organism>
<evidence type="ECO:0000256" key="1">
    <source>
        <dbReference type="SAM" id="MobiDB-lite"/>
    </source>
</evidence>
<evidence type="ECO:0008006" key="5">
    <source>
        <dbReference type="Google" id="ProtNLM"/>
    </source>
</evidence>
<dbReference type="Proteomes" id="UP000317257">
    <property type="component" value="Unassembled WGS sequence"/>
</dbReference>
<dbReference type="PANTHER" id="PTHR36182">
    <property type="entry name" value="PROTEIN, PUTATIVE (AFU_ORTHOLOGUE AFUA_6G10930)-RELATED"/>
    <property type="match status" value="1"/>
</dbReference>
<reference evidence="4" key="1">
    <citation type="submission" date="2018-12" db="EMBL/GenBank/DDBJ databases">
        <title>The complete genome of Metarhizium rileyi, a key fungal pathogen of Lepidoptera.</title>
        <authorList>
            <person name="Binneck E."/>
            <person name="Lastra C.C.L."/>
            <person name="Sosa-Gomez D.R."/>
        </authorList>
    </citation>
    <scope>NUCLEOTIDE SEQUENCE [LARGE SCALE GENOMIC DNA]</scope>
    <source>
        <strain evidence="4">Cep018-CH2</strain>
    </source>
</reference>
<comment type="caution">
    <text evidence="3">The sequence shown here is derived from an EMBL/GenBank/DDBJ whole genome shotgun (WGS) entry which is preliminary data.</text>
</comment>
<feature type="signal peptide" evidence="2">
    <location>
        <begin position="1"/>
        <end position="20"/>
    </location>
</feature>
<sequence>MKTLTAVTATVLSFAALGSAHMEMTEPPPFRGKTNKFSTDVDHSMTSPLNPQGDNFPCKGYHKLMGTPQGKSVATWAPGQTYKMTIAGGANHGGGSCQAALSFDGAKTWKVIHSYVGNCPGAGESSFSFGVPTDTPAGDAIFAWTWFNRVGNREMYMNCASVTIGDAPKMRKARGVSDSISKRPGLFVANIGNGCSTADGKDLLFPEPGPDVDMKSQQTVGPVGKCGAAQGEGSGAALASAPPASVASAIASAPLNDAGSPSSTPAAVSAPVSAPGPVATETPPGAPPPVADGGKNGGSCAADYN</sequence>
<protein>
    <recommendedName>
        <fullName evidence="5">RNA polymerase Rpb1 repeat domain protein</fullName>
    </recommendedName>
</protein>
<name>A0A5C6GAY0_METRR</name>
<accession>A0A5C6GAY0</accession>
<dbReference type="PANTHER" id="PTHR36182:SF1">
    <property type="entry name" value="PROTEIN, PUTATIVE (AFU_ORTHOLOGUE AFUA_6G10930)-RELATED"/>
    <property type="match status" value="1"/>
</dbReference>
<dbReference type="EMBL" id="SBHS01000009">
    <property type="protein sequence ID" value="TWU74902.1"/>
    <property type="molecule type" value="Genomic_DNA"/>
</dbReference>
<gene>
    <name evidence="3" type="ORF">ED733_003973</name>
</gene>
<dbReference type="Gene3D" id="2.70.50.70">
    <property type="match status" value="1"/>
</dbReference>
<feature type="compositionally biased region" description="Low complexity" evidence="1">
    <location>
        <begin position="254"/>
        <end position="283"/>
    </location>
</feature>
<evidence type="ECO:0000256" key="2">
    <source>
        <dbReference type="SAM" id="SignalP"/>
    </source>
</evidence>
<feature type="region of interest" description="Disordered" evidence="1">
    <location>
        <begin position="254"/>
        <end position="305"/>
    </location>
</feature>
<feature type="region of interest" description="Disordered" evidence="1">
    <location>
        <begin position="23"/>
        <end position="49"/>
    </location>
</feature>